<evidence type="ECO:0000313" key="12">
    <source>
        <dbReference type="Proteomes" id="UP001152795"/>
    </source>
</evidence>
<dbReference type="Proteomes" id="UP001152795">
    <property type="component" value="Unassembled WGS sequence"/>
</dbReference>
<proteinExistence type="inferred from homology"/>
<comment type="function">
    <text evidence="10">Adenosyl-L-methionine (AdoMet)-dependent tRNA (uracil-O(2)-)-methyltransferase.</text>
</comment>
<comment type="catalytic activity">
    <reaction evidence="9 10">
        <text>uridine(44) in tRNA(Ser) + S-adenosyl-L-methionine = 2'-O-methyluridine(44) in tRNA(Ser) + S-adenosyl-L-homocysteine + H(+)</text>
        <dbReference type="Rhea" id="RHEA:43100"/>
        <dbReference type="Rhea" id="RHEA-COMP:10339"/>
        <dbReference type="Rhea" id="RHEA-COMP:10340"/>
        <dbReference type="ChEBI" id="CHEBI:15378"/>
        <dbReference type="ChEBI" id="CHEBI:57856"/>
        <dbReference type="ChEBI" id="CHEBI:59789"/>
        <dbReference type="ChEBI" id="CHEBI:65315"/>
        <dbReference type="ChEBI" id="CHEBI:74478"/>
        <dbReference type="EC" id="2.1.1.211"/>
    </reaction>
</comment>
<accession>A0A7D9DAJ3</accession>
<dbReference type="GO" id="GO:0005737">
    <property type="term" value="C:cytoplasm"/>
    <property type="evidence" value="ECO:0007669"/>
    <property type="project" value="UniProtKB-SubCell"/>
</dbReference>
<gene>
    <name evidence="11" type="ORF">PACLA_8A062810</name>
</gene>
<evidence type="ECO:0000256" key="7">
    <source>
        <dbReference type="ARBA" id="ARBA00022691"/>
    </source>
</evidence>
<comment type="subcellular location">
    <subcellularLocation>
        <location evidence="2 10">Cytoplasm</location>
    </subcellularLocation>
</comment>
<dbReference type="InterPro" id="IPR000571">
    <property type="entry name" value="Znf_CCCH"/>
</dbReference>
<evidence type="ECO:0000256" key="5">
    <source>
        <dbReference type="ARBA" id="ARBA00022603"/>
    </source>
</evidence>
<evidence type="ECO:0000256" key="3">
    <source>
        <dbReference type="ARBA" id="ARBA00009056"/>
    </source>
</evidence>
<evidence type="ECO:0000256" key="2">
    <source>
        <dbReference type="ARBA" id="ARBA00004496"/>
    </source>
</evidence>
<dbReference type="GO" id="GO:0141101">
    <property type="term" value="F:tRNA(Ser) (uridine(44)-2'-O-)-methyltransferase activity"/>
    <property type="evidence" value="ECO:0007669"/>
    <property type="project" value="UniProtKB-EC"/>
</dbReference>
<dbReference type="AlphaFoldDB" id="A0A7D9DAJ3"/>
<dbReference type="Pfam" id="PF07757">
    <property type="entry name" value="AdoMet_MTase"/>
    <property type="match status" value="1"/>
</dbReference>
<keyword evidence="4 10" id="KW-0963">Cytoplasm</keyword>
<dbReference type="GO" id="GO:0046872">
    <property type="term" value="F:metal ion binding"/>
    <property type="evidence" value="ECO:0007669"/>
    <property type="project" value="InterPro"/>
</dbReference>
<evidence type="ECO:0000256" key="6">
    <source>
        <dbReference type="ARBA" id="ARBA00022679"/>
    </source>
</evidence>
<keyword evidence="8 10" id="KW-0819">tRNA processing</keyword>
<evidence type="ECO:0000256" key="10">
    <source>
        <dbReference type="RuleBase" id="RU368004"/>
    </source>
</evidence>
<dbReference type="InterPro" id="IPR011671">
    <property type="entry name" value="tRNA_uracil_MeTrfase"/>
</dbReference>
<comment type="caution">
    <text evidence="11">The sequence shown here is derived from an EMBL/GenBank/DDBJ whole genome shotgun (WGS) entry which is preliminary data.</text>
</comment>
<comment type="function">
    <text evidence="1">Probable adenosyl-L-methionine (AdoMet)-dependent tRNA (uracil-O(2)-)-methyltransferase.</text>
</comment>
<protein>
    <recommendedName>
        <fullName evidence="10">tRNA (uracil-O(2)-)-methyltransferase</fullName>
        <ecNumber evidence="10">2.1.1.211</ecNumber>
    </recommendedName>
</protein>
<dbReference type="SUPFAM" id="SSF53335">
    <property type="entry name" value="S-adenosyl-L-methionine-dependent methyltransferases"/>
    <property type="match status" value="1"/>
</dbReference>
<organism evidence="11 12">
    <name type="scientific">Paramuricea clavata</name>
    <name type="common">Red gorgonian</name>
    <name type="synonym">Violescent sea-whip</name>
    <dbReference type="NCBI Taxonomy" id="317549"/>
    <lineage>
        <taxon>Eukaryota</taxon>
        <taxon>Metazoa</taxon>
        <taxon>Cnidaria</taxon>
        <taxon>Anthozoa</taxon>
        <taxon>Octocorallia</taxon>
        <taxon>Malacalcyonacea</taxon>
        <taxon>Plexauridae</taxon>
        <taxon>Paramuricea</taxon>
    </lineage>
</organism>
<keyword evidence="7 10" id="KW-0949">S-adenosyl-L-methionine</keyword>
<dbReference type="EC" id="2.1.1.211" evidence="10"/>
<dbReference type="PANTHER" id="PTHR21210:SF0">
    <property type="entry name" value="TRNA (URACIL-O(2)-)-METHYLTRANSFERASE-RELATED"/>
    <property type="match status" value="1"/>
</dbReference>
<keyword evidence="12" id="KW-1185">Reference proteome</keyword>
<dbReference type="OrthoDB" id="10047021at2759"/>
<dbReference type="GO" id="GO:0030488">
    <property type="term" value="P:tRNA methylation"/>
    <property type="evidence" value="ECO:0007669"/>
    <property type="project" value="UniProtKB-UniRule"/>
</dbReference>
<evidence type="ECO:0000256" key="9">
    <source>
        <dbReference type="ARBA" id="ARBA00047957"/>
    </source>
</evidence>
<evidence type="ECO:0000256" key="4">
    <source>
        <dbReference type="ARBA" id="ARBA00022490"/>
    </source>
</evidence>
<evidence type="ECO:0000313" key="11">
    <source>
        <dbReference type="EMBL" id="CAB3978655.1"/>
    </source>
</evidence>
<sequence length="668" mass="77342">MASDKELKLTWFFVHEEILSKISTADAFFNAVKIWVERPQVVNRRLIGSYILQSFLTSKYKDLLPQIFAMTQSGEVLRESLLGLMKSYEGEIKEEDKDVVDVKIRSLLPRESSKYCNVLEMIIQDENEKSVTFIPFEEEESTSTLRCNIEHAYQVSFVEKQNNTQSLSFSVADERTKGNGITCPTVEWLKSFLLPKLHKWMIENGGTFSLGQSLRLVSVEKYSKKYEELKQKYKHFVKMWPERTDPHKFVYEDVAIATYLLLLWESDEKDGKNFTQQTFVDLGCGNGLLVHILNNEGHLGKGVDLRSRKVWEFYDDKTVLEVSSLDPSSQTYPDVDWLIGNHSDELTPWMPVIAARSSYNCKYIVLPCCFHDFYCKFQRASSSERQYRSYLDYIENIGKTCGFDVKEDVLRIPSTKKVCQIGRNRNYRAEKQKSIEDEISKMLDNARYGKQKEITRNLNEYTTENRHQMPQSPNVLSSYHHDNTYTDQSQASLCHYHDNTKSDQLQASRQFVPRSNTEPVKNCTKLDKKLLDKIVQKVATELLSRPGREADGRETNKHWNKGGCMELSEVSKLFDQDVLAQLRCEAGGIKTVLRNSHQIFKVQGGTVEIRDWREDSHCKKNDDKKQPGSQKYWKTKQCWFHGSHPDGCPLASEQCSFAHGIQELRTLP</sequence>
<keyword evidence="5 10" id="KW-0489">Methyltransferase</keyword>
<reference evidence="11" key="1">
    <citation type="submission" date="2020-04" db="EMBL/GenBank/DDBJ databases">
        <authorList>
            <person name="Alioto T."/>
            <person name="Alioto T."/>
            <person name="Gomez Garrido J."/>
        </authorList>
    </citation>
    <scope>NUCLEOTIDE SEQUENCE</scope>
    <source>
        <strain evidence="11">A484AB</strain>
    </source>
</reference>
<dbReference type="PANTHER" id="PTHR21210">
    <property type="entry name" value="TRNA (URACIL-O(2)-)-METHYLTRANSFERASE-RELATED"/>
    <property type="match status" value="1"/>
</dbReference>
<dbReference type="PROSITE" id="PS50103">
    <property type="entry name" value="ZF_C3H1"/>
    <property type="match status" value="1"/>
</dbReference>
<keyword evidence="6 10" id="KW-0808">Transferase</keyword>
<comment type="similarity">
    <text evidence="3 10">Belongs to the TRM44 family.</text>
</comment>
<dbReference type="EMBL" id="CACRXK020000131">
    <property type="protein sequence ID" value="CAB3978655.1"/>
    <property type="molecule type" value="Genomic_DNA"/>
</dbReference>
<evidence type="ECO:0000256" key="1">
    <source>
        <dbReference type="ARBA" id="ARBA00002778"/>
    </source>
</evidence>
<dbReference type="InterPro" id="IPR029063">
    <property type="entry name" value="SAM-dependent_MTases_sf"/>
</dbReference>
<evidence type="ECO:0000256" key="8">
    <source>
        <dbReference type="ARBA" id="ARBA00022694"/>
    </source>
</evidence>
<name>A0A7D9DAJ3_PARCT</name>